<name>A0A0A8ZMK2_ARUDO</name>
<dbReference type="AlphaFoldDB" id="A0A0A8ZMK2"/>
<organism evidence="1">
    <name type="scientific">Arundo donax</name>
    <name type="common">Giant reed</name>
    <name type="synonym">Donax arundinaceus</name>
    <dbReference type="NCBI Taxonomy" id="35708"/>
    <lineage>
        <taxon>Eukaryota</taxon>
        <taxon>Viridiplantae</taxon>
        <taxon>Streptophyta</taxon>
        <taxon>Embryophyta</taxon>
        <taxon>Tracheophyta</taxon>
        <taxon>Spermatophyta</taxon>
        <taxon>Magnoliopsida</taxon>
        <taxon>Liliopsida</taxon>
        <taxon>Poales</taxon>
        <taxon>Poaceae</taxon>
        <taxon>PACMAD clade</taxon>
        <taxon>Arundinoideae</taxon>
        <taxon>Arundineae</taxon>
        <taxon>Arundo</taxon>
    </lineage>
</organism>
<proteinExistence type="predicted"/>
<protein>
    <submittedName>
        <fullName evidence="1">Uncharacterized protein</fullName>
    </submittedName>
</protein>
<sequence length="32" mass="3782">MVSRMVLPLRNVAQTGFQRRSVCTSHEVRIYF</sequence>
<dbReference type="EMBL" id="GBRH01259910">
    <property type="protein sequence ID" value="JAD37985.1"/>
    <property type="molecule type" value="Transcribed_RNA"/>
</dbReference>
<reference evidence="1" key="1">
    <citation type="submission" date="2014-09" db="EMBL/GenBank/DDBJ databases">
        <authorList>
            <person name="Magalhaes I.L.F."/>
            <person name="Oliveira U."/>
            <person name="Santos F.R."/>
            <person name="Vidigal T.H.D.A."/>
            <person name="Brescovit A.D."/>
            <person name="Santos A.J."/>
        </authorList>
    </citation>
    <scope>NUCLEOTIDE SEQUENCE</scope>
    <source>
        <tissue evidence="1">Shoot tissue taken approximately 20 cm above the soil surface</tissue>
    </source>
</reference>
<accession>A0A0A8ZMK2</accession>
<evidence type="ECO:0000313" key="1">
    <source>
        <dbReference type="EMBL" id="JAD37985.1"/>
    </source>
</evidence>
<reference evidence="1" key="2">
    <citation type="journal article" date="2015" name="Data Brief">
        <title>Shoot transcriptome of the giant reed, Arundo donax.</title>
        <authorList>
            <person name="Barrero R.A."/>
            <person name="Guerrero F.D."/>
            <person name="Moolhuijzen P."/>
            <person name="Goolsby J.A."/>
            <person name="Tidwell J."/>
            <person name="Bellgard S.E."/>
            <person name="Bellgard M.I."/>
        </authorList>
    </citation>
    <scope>NUCLEOTIDE SEQUENCE</scope>
    <source>
        <tissue evidence="1">Shoot tissue taken approximately 20 cm above the soil surface</tissue>
    </source>
</reference>